<dbReference type="InterPro" id="IPR007253">
    <property type="entry name" value="Cell_wall-bd_2"/>
</dbReference>
<dbReference type="GO" id="GO:0030288">
    <property type="term" value="C:outer membrane-bounded periplasmic space"/>
    <property type="evidence" value="ECO:0007669"/>
    <property type="project" value="TreeGrafter"/>
</dbReference>
<dbReference type="RefSeq" id="WP_114590688.1">
    <property type="nucleotide sequence ID" value="NZ_CP031165.1"/>
</dbReference>
<dbReference type="Pfam" id="PF04122">
    <property type="entry name" value="CW_binding_2"/>
    <property type="match status" value="3"/>
</dbReference>
<organism evidence="1 2">
    <name type="scientific">Euzebya pacifica</name>
    <dbReference type="NCBI Taxonomy" id="1608957"/>
    <lineage>
        <taxon>Bacteria</taxon>
        <taxon>Bacillati</taxon>
        <taxon>Actinomycetota</taxon>
        <taxon>Nitriliruptoria</taxon>
        <taxon>Euzebyales</taxon>
    </lineage>
</organism>
<protein>
    <submittedName>
        <fullName evidence="1">Cell wall-binding domain</fullName>
    </submittedName>
</protein>
<dbReference type="Gene3D" id="2.60.40.230">
    <property type="entry name" value="Neocarzinostatin-like"/>
    <property type="match status" value="1"/>
</dbReference>
<sequence>MSSRSLLPTRLLLVLGVLALLSGLVLPAVAQEEFSLTVAPTVGLAETDTVSVTLAGTPSGEGLYVRQCIAPVGEERPTVCDGTGSWATLPAGLPGTPDGSLQPSQGTFDFPVAQAFGDVDCTVVQCGIFTRRDHNDPGDTSLDRWVPITFAAGVPGGARAVERVQGSDRFTTAAVASGSFEASSVAFVANGTGFADALAGGPAAVINGAPLLLVEADTVPPATSDALTALAPEQIVLLGGEGAISAAVEQELAAIAPTSRRSGVDRWATAAAVSAAAWPDGATDVLVASGIDHPDALSGGAGAGMLGSPLLLVATDTVPEATRAELERLSPSRITILGGQSSVSAAVQQELNGIAPTTRIAGTSRFDTAATVATTLWSSGTRRAVVVNGEGFADALSAAPLAGLYGGPVLLVTRDTAPQETLDALDQLGVTTVTVLGGPGVVSNAVLEALVGGGASQ</sequence>
<dbReference type="AlphaFoldDB" id="A0A346XUR9"/>
<dbReference type="PANTHER" id="PTHR30032:SF8">
    <property type="entry name" value="GERMINATION-SPECIFIC N-ACETYLMURAMOYL-L-ALANINE AMIDASE"/>
    <property type="match status" value="1"/>
</dbReference>
<dbReference type="EMBL" id="CP031165">
    <property type="protein sequence ID" value="AXV05966.1"/>
    <property type="molecule type" value="Genomic_DNA"/>
</dbReference>
<proteinExistence type="predicted"/>
<dbReference type="PANTHER" id="PTHR30032">
    <property type="entry name" value="N-ACETYLMURAMOYL-L-ALANINE AMIDASE-RELATED"/>
    <property type="match status" value="1"/>
</dbReference>
<evidence type="ECO:0000313" key="1">
    <source>
        <dbReference type="EMBL" id="AXV05966.1"/>
    </source>
</evidence>
<dbReference type="KEGG" id="euz:DVS28_a1266"/>
<dbReference type="InterPro" id="IPR051922">
    <property type="entry name" value="Bact_Sporulation_Assoc"/>
</dbReference>
<gene>
    <name evidence="1" type="ORF">DVS28_a1266</name>
</gene>
<keyword evidence="2" id="KW-1185">Reference proteome</keyword>
<evidence type="ECO:0000313" key="2">
    <source>
        <dbReference type="Proteomes" id="UP000264006"/>
    </source>
</evidence>
<accession>A0A346XUR9</accession>
<dbReference type="InterPro" id="IPR027273">
    <property type="entry name" value="Neocarzinostatin-like"/>
</dbReference>
<dbReference type="Proteomes" id="UP000264006">
    <property type="component" value="Chromosome"/>
</dbReference>
<dbReference type="OrthoDB" id="5188291at2"/>
<reference evidence="1 2" key="1">
    <citation type="submission" date="2018-09" db="EMBL/GenBank/DDBJ databases">
        <title>Complete genome sequence of Euzebya sp. DY32-46 isolated from seawater of Pacific Ocean.</title>
        <authorList>
            <person name="Xu L."/>
            <person name="Wu Y.-H."/>
            <person name="Xu X.-W."/>
        </authorList>
    </citation>
    <scope>NUCLEOTIDE SEQUENCE [LARGE SCALE GENOMIC DNA]</scope>
    <source>
        <strain evidence="1 2">DY32-46</strain>
    </source>
</reference>
<dbReference type="SUPFAM" id="SSF49319">
    <property type="entry name" value="Actinoxanthin-like"/>
    <property type="match status" value="1"/>
</dbReference>
<name>A0A346XUR9_9ACTN</name>